<dbReference type="AlphaFoldDB" id="A0A8H9JW78"/>
<dbReference type="EMBL" id="DACQKT010000001">
    <property type="protein sequence ID" value="HAS6675317.1"/>
    <property type="molecule type" value="Genomic_DNA"/>
</dbReference>
<reference evidence="1" key="2">
    <citation type="submission" date="2019-12" db="EMBL/GenBank/DDBJ databases">
        <authorList>
            <consortium name="NCBI Pathogen Detection Project"/>
        </authorList>
    </citation>
    <scope>NUCLEOTIDE SEQUENCE</scope>
    <source>
        <strain evidence="1">1930</strain>
    </source>
</reference>
<reference evidence="1" key="1">
    <citation type="journal article" date="2018" name="Genome Biol.">
        <title>SKESA: strategic k-mer extension for scrupulous assemblies.</title>
        <authorList>
            <person name="Souvorov A."/>
            <person name="Agarwala R."/>
            <person name="Lipman D.J."/>
        </authorList>
    </citation>
    <scope>NUCLEOTIDE SEQUENCE</scope>
    <source>
        <strain evidence="1">1930</strain>
    </source>
</reference>
<protein>
    <submittedName>
        <fullName evidence="1">Uncharacterized protein</fullName>
    </submittedName>
</protein>
<name>A0A8H9JW78_VIBPH</name>
<sequence>MLKPLTPAQAIEQAEMILSVVESLVGSKEDLHDVRGDELAMLLSIVREILTNVTK</sequence>
<evidence type="ECO:0000313" key="1">
    <source>
        <dbReference type="EMBL" id="HAS6675317.1"/>
    </source>
</evidence>
<comment type="caution">
    <text evidence="1">The sequence shown here is derived from an EMBL/GenBank/DDBJ whole genome shotgun (WGS) entry which is preliminary data.</text>
</comment>
<dbReference type="RefSeq" id="WP_158500883.1">
    <property type="nucleotide sequence ID" value="NZ_JACVHJ010000036.1"/>
</dbReference>
<proteinExistence type="predicted"/>
<dbReference type="Proteomes" id="UP000856022">
    <property type="component" value="Unassembled WGS sequence"/>
</dbReference>
<gene>
    <name evidence="1" type="ORF">I7278_00680</name>
</gene>
<accession>A0A8H9JW78</accession>
<organism evidence="1">
    <name type="scientific">Vibrio parahaemolyticus</name>
    <dbReference type="NCBI Taxonomy" id="670"/>
    <lineage>
        <taxon>Bacteria</taxon>
        <taxon>Pseudomonadati</taxon>
        <taxon>Pseudomonadota</taxon>
        <taxon>Gammaproteobacteria</taxon>
        <taxon>Vibrionales</taxon>
        <taxon>Vibrionaceae</taxon>
        <taxon>Vibrio</taxon>
    </lineage>
</organism>